<keyword evidence="2" id="KW-0902">Two-component regulatory system</keyword>
<accession>A0ABD4XGW3</accession>
<keyword evidence="1" id="KW-0963">Cytoplasm</keyword>
<name>A0ABD4XGW3_WEIPA</name>
<dbReference type="EMBL" id="JAANXN010000001">
    <property type="protein sequence ID" value="MDF8370285.1"/>
    <property type="molecule type" value="Genomic_DNA"/>
</dbReference>
<dbReference type="Proteomes" id="UP001215461">
    <property type="component" value="Unassembled WGS sequence"/>
</dbReference>
<keyword evidence="3" id="KW-0010">Activator</keyword>
<dbReference type="SMART" id="SM00850">
    <property type="entry name" value="LytTR"/>
    <property type="match status" value="1"/>
</dbReference>
<dbReference type="GO" id="GO:0000160">
    <property type="term" value="P:phosphorelay signal transduction system"/>
    <property type="evidence" value="ECO:0007669"/>
    <property type="project" value="UniProtKB-KW"/>
</dbReference>
<dbReference type="AlphaFoldDB" id="A0ABD4XGW3"/>
<dbReference type="InterPro" id="IPR007492">
    <property type="entry name" value="LytTR_DNA-bd_dom"/>
</dbReference>
<dbReference type="Pfam" id="PF04397">
    <property type="entry name" value="LytTR"/>
    <property type="match status" value="1"/>
</dbReference>
<organism evidence="5 6">
    <name type="scientific">Weissella paramesenteroides</name>
    <name type="common">Leuconostoc paramesenteroides</name>
    <dbReference type="NCBI Taxonomy" id="1249"/>
    <lineage>
        <taxon>Bacteria</taxon>
        <taxon>Bacillati</taxon>
        <taxon>Bacillota</taxon>
        <taxon>Bacilli</taxon>
        <taxon>Lactobacillales</taxon>
        <taxon>Lactobacillaceae</taxon>
        <taxon>Weissella</taxon>
    </lineage>
</organism>
<dbReference type="PANTHER" id="PTHR37299:SF3">
    <property type="entry name" value="STAGE 0 SPORULATION PROTEIN A HOMOLOG"/>
    <property type="match status" value="1"/>
</dbReference>
<evidence type="ECO:0000256" key="1">
    <source>
        <dbReference type="ARBA" id="ARBA00022490"/>
    </source>
</evidence>
<proteinExistence type="predicted"/>
<dbReference type="Gene3D" id="3.40.50.2300">
    <property type="match status" value="1"/>
</dbReference>
<comment type="caution">
    <text evidence="5">The sequence shown here is derived from an EMBL/GenBank/DDBJ whole genome shotgun (WGS) entry which is preliminary data.</text>
</comment>
<dbReference type="Gene3D" id="2.40.50.1020">
    <property type="entry name" value="LytTr DNA-binding domain"/>
    <property type="match status" value="1"/>
</dbReference>
<evidence type="ECO:0000313" key="6">
    <source>
        <dbReference type="Proteomes" id="UP001215461"/>
    </source>
</evidence>
<evidence type="ECO:0000256" key="2">
    <source>
        <dbReference type="ARBA" id="ARBA00023012"/>
    </source>
</evidence>
<reference evidence="5 6" key="1">
    <citation type="submission" date="2020-03" db="EMBL/GenBank/DDBJ databases">
        <title>Comparative genomics of Weissella paramesenteroides.</title>
        <authorList>
            <person name="Kant R."/>
            <person name="Takala T."/>
            <person name="Saris P."/>
        </authorList>
    </citation>
    <scope>NUCLEOTIDE SEQUENCE [LARGE SCALE GENOMIC DNA]</scope>
    <source>
        <strain evidence="5 6">SJ27-4</strain>
    </source>
</reference>
<dbReference type="PANTHER" id="PTHR37299">
    <property type="entry name" value="TRANSCRIPTIONAL REGULATOR-RELATED"/>
    <property type="match status" value="1"/>
</dbReference>
<sequence length="255" mass="30250">MLEIIILEDWQHKLTWISNFIKRYTEFEELDTNIKLVTNDVQEIKKIVQSCTDQNVLLFLDVGSIENDHNIVELGKYIRHCLPLASLVFITEKDNLSTLILEQRLVPLDCIYKIKPVDVIEEAIRQDINVALELVVSHMKSNPEKFVYKLRARYYDIPMSEVLYIASKPNHVNRVVLYAKNIIVEINDSLSSIEKRHQNFFRSHKGFVINLMSVNYFDIRLNRVYFDDENQIWCPLSVRKKQNFKKVWQRINHVN</sequence>
<evidence type="ECO:0000256" key="3">
    <source>
        <dbReference type="ARBA" id="ARBA00023159"/>
    </source>
</evidence>
<gene>
    <name evidence="5" type="ORF">G9403_01255</name>
</gene>
<protein>
    <recommendedName>
        <fullName evidence="4">HTH LytTR-type domain-containing protein</fullName>
    </recommendedName>
</protein>
<dbReference type="PROSITE" id="PS50930">
    <property type="entry name" value="HTH_LYTTR"/>
    <property type="match status" value="1"/>
</dbReference>
<feature type="domain" description="HTH LytTR-type" evidence="4">
    <location>
        <begin position="146"/>
        <end position="250"/>
    </location>
</feature>
<dbReference type="InterPro" id="IPR046947">
    <property type="entry name" value="LytR-like"/>
</dbReference>
<evidence type="ECO:0000313" key="5">
    <source>
        <dbReference type="EMBL" id="MDF8370285.1"/>
    </source>
</evidence>
<dbReference type="RefSeq" id="WP_140836615.1">
    <property type="nucleotide sequence ID" value="NZ_CAXLJE010000001.1"/>
</dbReference>
<evidence type="ECO:0000259" key="4">
    <source>
        <dbReference type="PROSITE" id="PS50930"/>
    </source>
</evidence>